<dbReference type="GO" id="GO:0003723">
    <property type="term" value="F:RNA binding"/>
    <property type="evidence" value="ECO:0007669"/>
    <property type="project" value="InterPro"/>
</dbReference>
<keyword evidence="7" id="KW-1185">Reference proteome</keyword>
<dbReference type="Pfam" id="PF01423">
    <property type="entry name" value="LSM"/>
    <property type="match status" value="1"/>
</dbReference>
<dbReference type="GO" id="GO:0097526">
    <property type="term" value="C:spliceosomal tri-snRNP complex"/>
    <property type="evidence" value="ECO:0007669"/>
    <property type="project" value="TreeGrafter"/>
</dbReference>
<keyword evidence="4" id="KW-0472">Membrane</keyword>
<sequence length="75" mass="8285">MTKPQPPELNRFMDKRVKVGLVGNYTIIGVLSGFDSFMNIVLDEGVMYNINKPSETLGQMIVRGNNILLLEAATA</sequence>
<evidence type="ECO:0000313" key="7">
    <source>
        <dbReference type="Proteomes" id="UP000078046"/>
    </source>
</evidence>
<dbReference type="GO" id="GO:0005685">
    <property type="term" value="C:U1 snRNP"/>
    <property type="evidence" value="ECO:0007669"/>
    <property type="project" value="TreeGrafter"/>
</dbReference>
<dbReference type="GO" id="GO:0005687">
    <property type="term" value="C:U4 snRNP"/>
    <property type="evidence" value="ECO:0007669"/>
    <property type="project" value="TreeGrafter"/>
</dbReference>
<evidence type="ECO:0000256" key="4">
    <source>
        <dbReference type="SAM" id="Phobius"/>
    </source>
</evidence>
<accession>A0A177AVS8</accession>
<keyword evidence="4" id="KW-1133">Transmembrane helix</keyword>
<dbReference type="PANTHER" id="PTHR10553:SF2">
    <property type="entry name" value="SMALL NUCLEAR RIBONUCLEOPROTEIN G"/>
    <property type="match status" value="1"/>
</dbReference>
<evidence type="ECO:0000256" key="2">
    <source>
        <dbReference type="ARBA" id="ARBA00023274"/>
    </source>
</evidence>
<evidence type="ECO:0000256" key="3">
    <source>
        <dbReference type="ARBA" id="ARBA00041356"/>
    </source>
</evidence>
<dbReference type="InterPro" id="IPR047575">
    <property type="entry name" value="Sm"/>
</dbReference>
<dbReference type="AlphaFoldDB" id="A0A177AVS8"/>
<dbReference type="InterPro" id="IPR010920">
    <property type="entry name" value="LSM_dom_sf"/>
</dbReference>
<comment type="similarity">
    <text evidence="1">Belongs to the snRNP Sm proteins family.</text>
</comment>
<feature type="domain" description="Sm" evidence="5">
    <location>
        <begin position="4"/>
        <end position="75"/>
    </location>
</feature>
<dbReference type="InterPro" id="IPR044641">
    <property type="entry name" value="Lsm7/SmG-like"/>
</dbReference>
<dbReference type="GO" id="GO:0005689">
    <property type="term" value="C:U12-type spliceosomal complex"/>
    <property type="evidence" value="ECO:0007669"/>
    <property type="project" value="TreeGrafter"/>
</dbReference>
<dbReference type="Gene3D" id="2.30.30.100">
    <property type="match status" value="1"/>
</dbReference>
<comment type="caution">
    <text evidence="6">The sequence shown here is derived from an EMBL/GenBank/DDBJ whole genome shotgun (WGS) entry which is preliminary data.</text>
</comment>
<protein>
    <recommendedName>
        <fullName evidence="3">Sm protein G</fullName>
    </recommendedName>
</protein>
<dbReference type="SMART" id="SM00651">
    <property type="entry name" value="Sm"/>
    <property type="match status" value="1"/>
</dbReference>
<feature type="transmembrane region" description="Helical" evidence="4">
    <location>
        <begin position="21"/>
        <end position="42"/>
    </location>
</feature>
<gene>
    <name evidence="6" type="ORF">A3Q56_06141</name>
</gene>
<proteinExistence type="inferred from homology"/>
<dbReference type="PANTHER" id="PTHR10553">
    <property type="entry name" value="SMALL NUCLEAR RIBONUCLEOPROTEIN"/>
    <property type="match status" value="1"/>
</dbReference>
<dbReference type="EMBL" id="LWCA01001027">
    <property type="protein sequence ID" value="OAF66128.1"/>
    <property type="molecule type" value="Genomic_DNA"/>
</dbReference>
<keyword evidence="2" id="KW-0687">Ribonucleoprotein</keyword>
<evidence type="ECO:0000259" key="5">
    <source>
        <dbReference type="PROSITE" id="PS52002"/>
    </source>
</evidence>
<dbReference type="GO" id="GO:0034719">
    <property type="term" value="C:SMN-Sm protein complex"/>
    <property type="evidence" value="ECO:0007669"/>
    <property type="project" value="TreeGrafter"/>
</dbReference>
<evidence type="ECO:0000256" key="1">
    <source>
        <dbReference type="ARBA" id="ARBA00006850"/>
    </source>
</evidence>
<evidence type="ECO:0000313" key="6">
    <source>
        <dbReference type="EMBL" id="OAF66128.1"/>
    </source>
</evidence>
<name>A0A177AVS8_9BILA</name>
<organism evidence="6 7">
    <name type="scientific">Intoshia linei</name>
    <dbReference type="NCBI Taxonomy" id="1819745"/>
    <lineage>
        <taxon>Eukaryota</taxon>
        <taxon>Metazoa</taxon>
        <taxon>Spiralia</taxon>
        <taxon>Lophotrochozoa</taxon>
        <taxon>Mesozoa</taxon>
        <taxon>Orthonectida</taxon>
        <taxon>Rhopaluridae</taxon>
        <taxon>Intoshia</taxon>
    </lineage>
</organism>
<dbReference type="PROSITE" id="PS52002">
    <property type="entry name" value="SM"/>
    <property type="match status" value="1"/>
</dbReference>
<dbReference type="InterPro" id="IPR001163">
    <property type="entry name" value="Sm_dom_euk/arc"/>
</dbReference>
<dbReference type="GO" id="GO:0005682">
    <property type="term" value="C:U5 snRNP"/>
    <property type="evidence" value="ECO:0007669"/>
    <property type="project" value="TreeGrafter"/>
</dbReference>
<dbReference type="Proteomes" id="UP000078046">
    <property type="component" value="Unassembled WGS sequence"/>
</dbReference>
<dbReference type="GO" id="GO:0000398">
    <property type="term" value="P:mRNA splicing, via spliceosome"/>
    <property type="evidence" value="ECO:0007669"/>
    <property type="project" value="TreeGrafter"/>
</dbReference>
<dbReference type="GO" id="GO:0005686">
    <property type="term" value="C:U2 snRNP"/>
    <property type="evidence" value="ECO:0007669"/>
    <property type="project" value="TreeGrafter"/>
</dbReference>
<dbReference type="GO" id="GO:0071011">
    <property type="term" value="C:precatalytic spliceosome"/>
    <property type="evidence" value="ECO:0007669"/>
    <property type="project" value="TreeGrafter"/>
</dbReference>
<dbReference type="SUPFAM" id="SSF50182">
    <property type="entry name" value="Sm-like ribonucleoproteins"/>
    <property type="match status" value="1"/>
</dbReference>
<reference evidence="6 7" key="1">
    <citation type="submission" date="2016-04" db="EMBL/GenBank/DDBJ databases">
        <title>The genome of Intoshia linei affirms orthonectids as highly simplified spiralians.</title>
        <authorList>
            <person name="Mikhailov K.V."/>
            <person name="Slusarev G.S."/>
            <person name="Nikitin M.A."/>
            <person name="Logacheva M.D."/>
            <person name="Penin A."/>
            <person name="Aleoshin V."/>
            <person name="Panchin Y.V."/>
        </authorList>
    </citation>
    <scope>NUCLEOTIDE SEQUENCE [LARGE SCALE GENOMIC DNA]</scope>
    <source>
        <strain evidence="6">Intl2013</strain>
        <tissue evidence="6">Whole animal</tissue>
    </source>
</reference>
<dbReference type="GO" id="GO:0071004">
    <property type="term" value="C:U2-type prespliceosome"/>
    <property type="evidence" value="ECO:0007669"/>
    <property type="project" value="TreeGrafter"/>
</dbReference>
<dbReference type="OrthoDB" id="2146at2759"/>
<dbReference type="GO" id="GO:0071013">
    <property type="term" value="C:catalytic step 2 spliceosome"/>
    <property type="evidence" value="ECO:0007669"/>
    <property type="project" value="TreeGrafter"/>
</dbReference>
<keyword evidence="4" id="KW-0812">Transmembrane</keyword>
<dbReference type="GO" id="GO:0043186">
    <property type="term" value="C:P granule"/>
    <property type="evidence" value="ECO:0007669"/>
    <property type="project" value="TreeGrafter"/>
</dbReference>